<reference evidence="1" key="1">
    <citation type="submission" date="2020-08" db="EMBL/GenBank/DDBJ databases">
        <title>Multicomponent nature underlies the extraordinary mechanical properties of spider dragline silk.</title>
        <authorList>
            <person name="Kono N."/>
            <person name="Nakamura H."/>
            <person name="Mori M."/>
            <person name="Yoshida Y."/>
            <person name="Ohtoshi R."/>
            <person name="Malay A.D."/>
            <person name="Moran D.A.P."/>
            <person name="Tomita M."/>
            <person name="Numata K."/>
            <person name="Arakawa K."/>
        </authorList>
    </citation>
    <scope>NUCLEOTIDE SEQUENCE</scope>
</reference>
<dbReference type="Proteomes" id="UP000887159">
    <property type="component" value="Unassembled WGS sequence"/>
</dbReference>
<dbReference type="EMBL" id="BMAU01021402">
    <property type="protein sequence ID" value="GFY32421.1"/>
    <property type="molecule type" value="Genomic_DNA"/>
</dbReference>
<keyword evidence="2" id="KW-1185">Reference proteome</keyword>
<protein>
    <submittedName>
        <fullName evidence="1">Uncharacterized protein</fullName>
    </submittedName>
</protein>
<dbReference type="AlphaFoldDB" id="A0A8X6WDX0"/>
<sequence length="174" mass="19716">MCEDACVRTCQPDYIWSEKLKDFSIADVGALPFSALPLLSTQIGSLSKQILSSETKKKSLGVKSGEYGTCSSTRVRLSAKYRFTDSALWAGSLSWCKIHELFFHNSGYFLQTRSRSVTKTDKYDEAHFWLNGYVNKQNCRIWSEANPQVYVETPLHPEKLTVWYALWTGGIIGP</sequence>
<organism evidence="1 2">
    <name type="scientific">Trichonephila clavipes</name>
    <name type="common">Golden silk orbweaver</name>
    <name type="synonym">Nephila clavipes</name>
    <dbReference type="NCBI Taxonomy" id="2585209"/>
    <lineage>
        <taxon>Eukaryota</taxon>
        <taxon>Metazoa</taxon>
        <taxon>Ecdysozoa</taxon>
        <taxon>Arthropoda</taxon>
        <taxon>Chelicerata</taxon>
        <taxon>Arachnida</taxon>
        <taxon>Araneae</taxon>
        <taxon>Araneomorphae</taxon>
        <taxon>Entelegynae</taxon>
        <taxon>Araneoidea</taxon>
        <taxon>Nephilidae</taxon>
        <taxon>Trichonephila</taxon>
    </lineage>
</organism>
<name>A0A8X6WDX0_TRICX</name>
<evidence type="ECO:0000313" key="1">
    <source>
        <dbReference type="EMBL" id="GFY32421.1"/>
    </source>
</evidence>
<accession>A0A8X6WDX0</accession>
<gene>
    <name evidence="1" type="primary">EVAR_70376_1</name>
    <name evidence="1" type="ORF">TNCV_3559291</name>
</gene>
<evidence type="ECO:0000313" key="2">
    <source>
        <dbReference type="Proteomes" id="UP000887159"/>
    </source>
</evidence>
<comment type="caution">
    <text evidence="1">The sequence shown here is derived from an EMBL/GenBank/DDBJ whole genome shotgun (WGS) entry which is preliminary data.</text>
</comment>
<proteinExistence type="predicted"/>